<evidence type="ECO:0000313" key="2">
    <source>
        <dbReference type="Proteomes" id="UP000663879"/>
    </source>
</evidence>
<sequence length="161" mass="19439">MEPNSLLNEAIHKDIKRIFELHEKRVFVYNEFEIRFKEYLLDAPSFNSDKLQSICKEIGDQMNIISQEILGIKSNFSPQVYNQKKLFNLVEKIQDLEQNKFKKTLEFYINEQQRLEKLADTDEFELVFKDNQTQMRKGLNDIKLEINECLEEMRYELYENL</sequence>
<name>A0A814BSM4_9BILA</name>
<dbReference type="PANTHER" id="PTHR28309:SF1">
    <property type="entry name" value="REQUIRED FOR EXCISION 1-B DOMAIN-CONTAINING PROTEIN"/>
    <property type="match status" value="1"/>
</dbReference>
<accession>A0A814BSM4</accession>
<dbReference type="InterPro" id="IPR039491">
    <property type="entry name" value="REX1-B"/>
</dbReference>
<dbReference type="PANTHER" id="PTHR28309">
    <property type="entry name" value="REQUIRED FOR EXCISION 1-B DOMAIN-CONTAINING PROTEIN"/>
    <property type="match status" value="1"/>
</dbReference>
<dbReference type="AlphaFoldDB" id="A0A814BSM4"/>
<comment type="caution">
    <text evidence="1">The sequence shown here is derived from an EMBL/GenBank/DDBJ whole genome shotgun (WGS) entry which is preliminary data.</text>
</comment>
<protein>
    <submittedName>
        <fullName evidence="1">Uncharacterized protein</fullName>
    </submittedName>
</protein>
<gene>
    <name evidence="1" type="ORF">OXX778_LOCUS12898</name>
</gene>
<proteinExistence type="predicted"/>
<reference evidence="1" key="1">
    <citation type="submission" date="2021-02" db="EMBL/GenBank/DDBJ databases">
        <authorList>
            <person name="Nowell W R."/>
        </authorList>
    </citation>
    <scope>NUCLEOTIDE SEQUENCE</scope>
    <source>
        <strain evidence="1">Ploen Becks lab</strain>
    </source>
</reference>
<keyword evidence="2" id="KW-1185">Reference proteome</keyword>
<evidence type="ECO:0000313" key="1">
    <source>
        <dbReference type="EMBL" id="CAF0930855.1"/>
    </source>
</evidence>
<dbReference type="Proteomes" id="UP000663879">
    <property type="component" value="Unassembled WGS sequence"/>
</dbReference>
<dbReference type="Pfam" id="PF14966">
    <property type="entry name" value="DNA_repr_REX1B"/>
    <property type="match status" value="1"/>
</dbReference>
<dbReference type="OrthoDB" id="434723at2759"/>
<dbReference type="EMBL" id="CAJNOC010002402">
    <property type="protein sequence ID" value="CAF0930855.1"/>
    <property type="molecule type" value="Genomic_DNA"/>
</dbReference>
<organism evidence="1 2">
    <name type="scientific">Brachionus calyciflorus</name>
    <dbReference type="NCBI Taxonomy" id="104777"/>
    <lineage>
        <taxon>Eukaryota</taxon>
        <taxon>Metazoa</taxon>
        <taxon>Spiralia</taxon>
        <taxon>Gnathifera</taxon>
        <taxon>Rotifera</taxon>
        <taxon>Eurotatoria</taxon>
        <taxon>Monogononta</taxon>
        <taxon>Pseudotrocha</taxon>
        <taxon>Ploima</taxon>
        <taxon>Brachionidae</taxon>
        <taxon>Brachionus</taxon>
    </lineage>
</organism>